<dbReference type="Proteomes" id="UP000279446">
    <property type="component" value="Unassembled WGS sequence"/>
</dbReference>
<accession>A0A3S1DRB3</accession>
<feature type="transmembrane region" description="Helical" evidence="1">
    <location>
        <begin position="48"/>
        <end position="69"/>
    </location>
</feature>
<evidence type="ECO:0000313" key="3">
    <source>
        <dbReference type="Proteomes" id="UP000279446"/>
    </source>
</evidence>
<protein>
    <submittedName>
        <fullName evidence="2">Uncharacterized protein</fullName>
    </submittedName>
</protein>
<dbReference type="OrthoDB" id="1757762at2"/>
<keyword evidence="1" id="KW-0472">Membrane</keyword>
<evidence type="ECO:0000313" key="2">
    <source>
        <dbReference type="EMBL" id="RUT45535.1"/>
    </source>
</evidence>
<keyword evidence="1" id="KW-1133">Transmembrane helix</keyword>
<feature type="transmembrane region" description="Helical" evidence="1">
    <location>
        <begin position="6"/>
        <end position="27"/>
    </location>
</feature>
<evidence type="ECO:0000256" key="1">
    <source>
        <dbReference type="SAM" id="Phobius"/>
    </source>
</evidence>
<gene>
    <name evidence="2" type="ORF">EJP82_14685</name>
</gene>
<proteinExistence type="predicted"/>
<keyword evidence="3" id="KW-1185">Reference proteome</keyword>
<feature type="transmembrane region" description="Helical" evidence="1">
    <location>
        <begin position="81"/>
        <end position="103"/>
    </location>
</feature>
<dbReference type="EMBL" id="RZNY01000011">
    <property type="protein sequence ID" value="RUT45535.1"/>
    <property type="molecule type" value="Genomic_DNA"/>
</dbReference>
<sequence>MIYKSVMIVVMFVLGVGLFGNVFYKASKSLKYKNDERWQLIQNKANQAIYWYQGLITIVFSIILAVDLFNPFQISLSVSNAILSAFMLLFLQHGIELISLIYFDKKL</sequence>
<dbReference type="RefSeq" id="WP_127192810.1">
    <property type="nucleotide sequence ID" value="NZ_RZNY01000011.1"/>
</dbReference>
<dbReference type="AlphaFoldDB" id="A0A3S1DRB3"/>
<name>A0A3S1DRB3_9BACL</name>
<keyword evidence="1" id="KW-0812">Transmembrane</keyword>
<comment type="caution">
    <text evidence="2">The sequence shown here is derived from an EMBL/GenBank/DDBJ whole genome shotgun (WGS) entry which is preliminary data.</text>
</comment>
<reference evidence="2 3" key="1">
    <citation type="submission" date="2018-12" db="EMBL/GenBank/DDBJ databases">
        <authorList>
            <person name="Sun L."/>
            <person name="Chen Z."/>
        </authorList>
    </citation>
    <scope>NUCLEOTIDE SEQUENCE [LARGE SCALE GENOMIC DNA]</scope>
    <source>
        <strain evidence="2 3">DSM 15890</strain>
    </source>
</reference>
<organism evidence="2 3">
    <name type="scientific">Paenibacillus anaericanus</name>
    <dbReference type="NCBI Taxonomy" id="170367"/>
    <lineage>
        <taxon>Bacteria</taxon>
        <taxon>Bacillati</taxon>
        <taxon>Bacillota</taxon>
        <taxon>Bacilli</taxon>
        <taxon>Bacillales</taxon>
        <taxon>Paenibacillaceae</taxon>
        <taxon>Paenibacillus</taxon>
    </lineage>
</organism>